<dbReference type="AlphaFoldDB" id="A0A0W8FD74"/>
<gene>
    <name evidence="2" type="ORF">ASZ90_011441</name>
</gene>
<evidence type="ECO:0000256" key="1">
    <source>
        <dbReference type="SAM" id="MobiDB-lite"/>
    </source>
</evidence>
<protein>
    <submittedName>
        <fullName evidence="2">Uncharacterized protein</fullName>
    </submittedName>
</protein>
<feature type="region of interest" description="Disordered" evidence="1">
    <location>
        <begin position="106"/>
        <end position="131"/>
    </location>
</feature>
<organism evidence="2">
    <name type="scientific">hydrocarbon metagenome</name>
    <dbReference type="NCBI Taxonomy" id="938273"/>
    <lineage>
        <taxon>unclassified sequences</taxon>
        <taxon>metagenomes</taxon>
        <taxon>ecological metagenomes</taxon>
    </lineage>
</organism>
<reference evidence="2" key="1">
    <citation type="journal article" date="2015" name="Proc. Natl. Acad. Sci. U.S.A.">
        <title>Networks of energetic and metabolic interactions define dynamics in microbial communities.</title>
        <authorList>
            <person name="Embree M."/>
            <person name="Liu J.K."/>
            <person name="Al-Bassam M.M."/>
            <person name="Zengler K."/>
        </authorList>
    </citation>
    <scope>NUCLEOTIDE SEQUENCE</scope>
</reference>
<evidence type="ECO:0000313" key="2">
    <source>
        <dbReference type="EMBL" id="KUG18843.1"/>
    </source>
</evidence>
<sequence>MFFLGEYDEDEAANIRTFLSDAGIRVELKPYLVMDSDEQFCLRGRYSRLKEMTEDISDYEHDLSLIKSALSHSSTPEEFDELFLKELDPTMMKIRDEILAHCESDEIESCEELSEESPEENSEDTSEESEPLDFNVDAWLNYLLRSGKAQSFAHSVLSLNGIIVGEPIGDKLDDPLLEIPADPGDFDTEPDELVLNADYYLSRSIGLYVDEFTAPLVSDMDEEFIDMYPDEYQQISALGLLIEKLATPPSDMKMSLDEFIESCMLRKDEHDVRLMVDGRDVFMELIRILERGDVLKSKGDKIKWKK</sequence>
<accession>A0A0W8FD74</accession>
<name>A0A0W8FD74_9ZZZZ</name>
<proteinExistence type="predicted"/>
<dbReference type="EMBL" id="LNQE01001355">
    <property type="protein sequence ID" value="KUG18843.1"/>
    <property type="molecule type" value="Genomic_DNA"/>
</dbReference>
<comment type="caution">
    <text evidence="2">The sequence shown here is derived from an EMBL/GenBank/DDBJ whole genome shotgun (WGS) entry which is preliminary data.</text>
</comment>